<gene>
    <name evidence="5" type="ORF">nbrc107696_07940</name>
</gene>
<dbReference type="AlphaFoldDB" id="A0A7I9V4K3"/>
<evidence type="ECO:0000313" key="5">
    <source>
        <dbReference type="EMBL" id="GEE00348.1"/>
    </source>
</evidence>
<accession>A0A7I9V4K3</accession>
<dbReference type="InterPro" id="IPR001296">
    <property type="entry name" value="Glyco_trans_1"/>
</dbReference>
<evidence type="ECO:0000256" key="1">
    <source>
        <dbReference type="ARBA" id="ARBA00022676"/>
    </source>
</evidence>
<keyword evidence="6" id="KW-1185">Reference proteome</keyword>
<keyword evidence="1" id="KW-0328">Glycosyltransferase</keyword>
<evidence type="ECO:0000313" key="6">
    <source>
        <dbReference type="Proteomes" id="UP000444960"/>
    </source>
</evidence>
<sequence>MRIVHLVNDLADAGNGIINVAVDLACEQARTGHDVTVMSRGGEYVDLIERFGARHVPLPIGRRPADVAATTTALAVGVDRLDPDVVHSHTLMLAGLAYAVRTRAAATRGRPRYRLVTTVHNEYQRGVSLMGLAHMTVSVSHAVDTAMARRRIPVGRRRVVHNGTVGTPRRRPAASVEPAAVDGRMIVVLGAVSHRKGSDVVVDAFTRLADDYPDASVWFVGNPDWTELVDRVAASPLSDRIRFAGLNREPATVLRAATMMVLASRHDPFPLVLLEAKEAGLPIIGSAVDGVPEALDDGASGLLFPAEDVAALETAMRRVLDDPAVGERLVAAGDEGLARYSAARMSADYVDVYLEQIALGAR</sequence>
<dbReference type="GO" id="GO:0016757">
    <property type="term" value="F:glycosyltransferase activity"/>
    <property type="evidence" value="ECO:0007669"/>
    <property type="project" value="UniProtKB-KW"/>
</dbReference>
<proteinExistence type="predicted"/>
<dbReference type="PANTHER" id="PTHR12526">
    <property type="entry name" value="GLYCOSYLTRANSFERASE"/>
    <property type="match status" value="1"/>
</dbReference>
<keyword evidence="2 5" id="KW-0808">Transferase</keyword>
<organism evidence="5 6">
    <name type="scientific">Gordonia spumicola</name>
    <dbReference type="NCBI Taxonomy" id="589161"/>
    <lineage>
        <taxon>Bacteria</taxon>
        <taxon>Bacillati</taxon>
        <taxon>Actinomycetota</taxon>
        <taxon>Actinomycetes</taxon>
        <taxon>Mycobacteriales</taxon>
        <taxon>Gordoniaceae</taxon>
        <taxon>Gordonia</taxon>
    </lineage>
</organism>
<protein>
    <submittedName>
        <fullName evidence="5">Glycosyl transferase</fullName>
    </submittedName>
</protein>
<dbReference type="CDD" id="cd03801">
    <property type="entry name" value="GT4_PimA-like"/>
    <property type="match status" value="1"/>
</dbReference>
<dbReference type="SUPFAM" id="SSF53756">
    <property type="entry name" value="UDP-Glycosyltransferase/glycogen phosphorylase"/>
    <property type="match status" value="1"/>
</dbReference>
<comment type="caution">
    <text evidence="5">The sequence shown here is derived from an EMBL/GenBank/DDBJ whole genome shotgun (WGS) entry which is preliminary data.</text>
</comment>
<dbReference type="Gene3D" id="3.40.50.2000">
    <property type="entry name" value="Glycogen Phosphorylase B"/>
    <property type="match status" value="2"/>
</dbReference>
<dbReference type="InterPro" id="IPR028098">
    <property type="entry name" value="Glyco_trans_4-like_N"/>
</dbReference>
<dbReference type="EMBL" id="BJOV01000002">
    <property type="protein sequence ID" value="GEE00348.1"/>
    <property type="molecule type" value="Genomic_DNA"/>
</dbReference>
<evidence type="ECO:0000259" key="3">
    <source>
        <dbReference type="Pfam" id="PF00534"/>
    </source>
</evidence>
<evidence type="ECO:0000259" key="4">
    <source>
        <dbReference type="Pfam" id="PF13439"/>
    </source>
</evidence>
<reference evidence="6" key="1">
    <citation type="submission" date="2019-06" db="EMBL/GenBank/DDBJ databases">
        <title>Gordonia isolated from sludge of a wastewater treatment plant.</title>
        <authorList>
            <person name="Tamura T."/>
            <person name="Aoyama K."/>
            <person name="Kang Y."/>
            <person name="Saito S."/>
            <person name="Akiyama N."/>
            <person name="Yazawa K."/>
            <person name="Gonoi T."/>
            <person name="Mikami Y."/>
        </authorList>
    </citation>
    <scope>NUCLEOTIDE SEQUENCE [LARGE SCALE GENOMIC DNA]</scope>
    <source>
        <strain evidence="6">NBRC 107696</strain>
    </source>
</reference>
<dbReference type="Pfam" id="PF13439">
    <property type="entry name" value="Glyco_transf_4"/>
    <property type="match status" value="1"/>
</dbReference>
<name>A0A7I9V4K3_9ACTN</name>
<feature type="domain" description="Glycosyl transferase family 1" evidence="3">
    <location>
        <begin position="180"/>
        <end position="332"/>
    </location>
</feature>
<dbReference type="PANTHER" id="PTHR12526:SF630">
    <property type="entry name" value="GLYCOSYLTRANSFERASE"/>
    <property type="match status" value="1"/>
</dbReference>
<dbReference type="Proteomes" id="UP000444960">
    <property type="component" value="Unassembled WGS sequence"/>
</dbReference>
<dbReference type="Pfam" id="PF00534">
    <property type="entry name" value="Glycos_transf_1"/>
    <property type="match status" value="1"/>
</dbReference>
<feature type="domain" description="Glycosyltransferase subfamily 4-like N-terminal" evidence="4">
    <location>
        <begin position="15"/>
        <end position="163"/>
    </location>
</feature>
<dbReference type="RefSeq" id="WP_161894255.1">
    <property type="nucleotide sequence ID" value="NZ_BJOV01000002.1"/>
</dbReference>
<dbReference type="OrthoDB" id="9809227at2"/>
<evidence type="ECO:0000256" key="2">
    <source>
        <dbReference type="ARBA" id="ARBA00022679"/>
    </source>
</evidence>